<comment type="subcellular location">
    <subcellularLocation>
        <location evidence="1">Bacterial flagellum basal body</location>
    </subcellularLocation>
</comment>
<evidence type="ECO:0000259" key="3">
    <source>
        <dbReference type="Pfam" id="PF00460"/>
    </source>
</evidence>
<name>A0A8J2Z952_9PROT</name>
<keyword evidence="4" id="KW-0966">Cell projection</keyword>
<protein>
    <submittedName>
        <fullName evidence="4">Flagellar basal body rod protein FlgB</fullName>
    </submittedName>
</protein>
<evidence type="ECO:0000256" key="2">
    <source>
        <dbReference type="SAM" id="MobiDB-lite"/>
    </source>
</evidence>
<evidence type="ECO:0000313" key="5">
    <source>
        <dbReference type="Proteomes" id="UP000597507"/>
    </source>
</evidence>
<feature type="region of interest" description="Disordered" evidence="2">
    <location>
        <begin position="60"/>
        <end position="81"/>
    </location>
</feature>
<organism evidence="4 5">
    <name type="scientific">Caldovatus sediminis</name>
    <dbReference type="NCBI Taxonomy" id="2041189"/>
    <lineage>
        <taxon>Bacteria</taxon>
        <taxon>Pseudomonadati</taxon>
        <taxon>Pseudomonadota</taxon>
        <taxon>Alphaproteobacteria</taxon>
        <taxon>Acetobacterales</taxon>
        <taxon>Roseomonadaceae</taxon>
        <taxon>Caldovatus</taxon>
    </lineage>
</organism>
<dbReference type="EMBL" id="BMKS01000002">
    <property type="protein sequence ID" value="GGG23146.1"/>
    <property type="molecule type" value="Genomic_DNA"/>
</dbReference>
<comment type="caution">
    <text evidence="4">The sequence shown here is derived from an EMBL/GenBank/DDBJ whole genome shotgun (WGS) entry which is preliminary data.</text>
</comment>
<evidence type="ECO:0000256" key="1">
    <source>
        <dbReference type="ARBA" id="ARBA00004117"/>
    </source>
</evidence>
<gene>
    <name evidence="4" type="ORF">GCM10010964_09120</name>
</gene>
<proteinExistence type="predicted"/>
<dbReference type="InterPro" id="IPR001444">
    <property type="entry name" value="Flag_bb_rod_N"/>
</dbReference>
<dbReference type="RefSeq" id="WP_188898810.1">
    <property type="nucleotide sequence ID" value="NZ_BMKS01000002.1"/>
</dbReference>
<sequence>MDLTQSGPLALAEHRLRWLEQRQRVLAHNIANADTPGYRPRDLAPFAELVARRMAASAPALATTDPRHLRPGSGDGVGSWRAKEDRRAVERLPNGNAVALDEQALRVADTDAAHALAMGLHRRYLAMFRAALGRHA</sequence>
<dbReference type="AlphaFoldDB" id="A0A8J2Z952"/>
<keyword evidence="5" id="KW-1185">Reference proteome</keyword>
<feature type="domain" description="Flagellar basal body rod protein N-terminal" evidence="3">
    <location>
        <begin position="20"/>
        <end position="39"/>
    </location>
</feature>
<keyword evidence="4" id="KW-0282">Flagellum</keyword>
<dbReference type="Proteomes" id="UP000597507">
    <property type="component" value="Unassembled WGS sequence"/>
</dbReference>
<keyword evidence="4" id="KW-0969">Cilium</keyword>
<accession>A0A8J2Z952</accession>
<dbReference type="GO" id="GO:0009425">
    <property type="term" value="C:bacterial-type flagellum basal body"/>
    <property type="evidence" value="ECO:0007669"/>
    <property type="project" value="UniProtKB-SubCell"/>
</dbReference>
<dbReference type="Pfam" id="PF00460">
    <property type="entry name" value="Flg_bb_rod"/>
    <property type="match status" value="1"/>
</dbReference>
<evidence type="ECO:0000313" key="4">
    <source>
        <dbReference type="EMBL" id="GGG23146.1"/>
    </source>
</evidence>
<reference evidence="4 5" key="1">
    <citation type="journal article" date="2014" name="Int. J. Syst. Evol. Microbiol.">
        <title>Complete genome sequence of Corynebacterium casei LMG S-19264T (=DSM 44701T), isolated from a smear-ripened cheese.</title>
        <authorList>
            <consortium name="US DOE Joint Genome Institute (JGI-PGF)"/>
            <person name="Walter F."/>
            <person name="Albersmeier A."/>
            <person name="Kalinowski J."/>
            <person name="Ruckert C."/>
        </authorList>
    </citation>
    <scope>NUCLEOTIDE SEQUENCE [LARGE SCALE GENOMIC DNA]</scope>
    <source>
        <strain evidence="4 5">CGMCC 1.16330</strain>
    </source>
</reference>